<dbReference type="PROSITE" id="PS51671">
    <property type="entry name" value="ACT"/>
    <property type="match status" value="1"/>
</dbReference>
<name>A0A6L6YJ00_9BURK</name>
<organism evidence="2 3">
    <name type="scientific">Parasutterella muris</name>
    <dbReference type="NCBI Taxonomy" id="2565572"/>
    <lineage>
        <taxon>Bacteria</taxon>
        <taxon>Pseudomonadati</taxon>
        <taxon>Pseudomonadota</taxon>
        <taxon>Betaproteobacteria</taxon>
        <taxon>Burkholderiales</taxon>
        <taxon>Sutterellaceae</taxon>
        <taxon>Parasutterella</taxon>
    </lineage>
</organism>
<protein>
    <submittedName>
        <fullName evidence="2">Amino acid-binding protein</fullName>
    </submittedName>
</protein>
<gene>
    <name evidence="2" type="ORF">E5987_09050</name>
</gene>
<sequence>MAVTGPDSFGVVYTTASALSKLGCNFINMNQTTLCNQFSSLMIVEKPEDLSNEDIQQSVKKELCEKGFDMSVTTRDIVRGEETLTEGEPFVITVDGPQEGSKDILTAFTHVFYEGRINIDSFRSIEQPTDEDGKPLEKARVLLVFEVTVPFDADRKALHRTLADIAHDRHLSMSMQHRRIFEAIHRIIVG</sequence>
<dbReference type="InterPro" id="IPR050990">
    <property type="entry name" value="UPF0237/GcvR_regulator"/>
</dbReference>
<keyword evidence="3" id="KW-1185">Reference proteome</keyword>
<dbReference type="OrthoDB" id="12860at2"/>
<dbReference type="SUPFAM" id="SSF55021">
    <property type="entry name" value="ACT-like"/>
    <property type="match status" value="1"/>
</dbReference>
<dbReference type="EMBL" id="WSRP01000028">
    <property type="protein sequence ID" value="MVX57344.1"/>
    <property type="molecule type" value="Genomic_DNA"/>
</dbReference>
<dbReference type="PANTHER" id="PTHR34875:SF6">
    <property type="entry name" value="UPF0237 PROTEIN MJ1558"/>
    <property type="match status" value="1"/>
</dbReference>
<dbReference type="Pfam" id="PF13740">
    <property type="entry name" value="ACT_6"/>
    <property type="match status" value="1"/>
</dbReference>
<dbReference type="PANTHER" id="PTHR34875">
    <property type="entry name" value="UPF0237 PROTEIN MJ1558"/>
    <property type="match status" value="1"/>
</dbReference>
<evidence type="ECO:0000313" key="2">
    <source>
        <dbReference type="EMBL" id="MVX57344.1"/>
    </source>
</evidence>
<feature type="domain" description="ACT" evidence="1">
    <location>
        <begin position="1"/>
        <end position="79"/>
    </location>
</feature>
<dbReference type="InterPro" id="IPR045865">
    <property type="entry name" value="ACT-like_dom_sf"/>
</dbReference>
<evidence type="ECO:0000313" key="3">
    <source>
        <dbReference type="Proteomes" id="UP000472580"/>
    </source>
</evidence>
<proteinExistence type="predicted"/>
<dbReference type="InterPro" id="IPR002912">
    <property type="entry name" value="ACT_dom"/>
</dbReference>
<dbReference type="Gene3D" id="3.30.70.260">
    <property type="match status" value="2"/>
</dbReference>
<dbReference type="Proteomes" id="UP000472580">
    <property type="component" value="Unassembled WGS sequence"/>
</dbReference>
<accession>A0A6L6YJ00</accession>
<reference evidence="2 3" key="1">
    <citation type="submission" date="2019-12" db="EMBL/GenBank/DDBJ databases">
        <title>Microbes associate with the intestines of laboratory mice.</title>
        <authorList>
            <person name="Navarre W."/>
            <person name="Wong E."/>
        </authorList>
    </citation>
    <scope>NUCLEOTIDE SEQUENCE [LARGE SCALE GENOMIC DNA]</scope>
    <source>
        <strain evidence="2 3">NM82_D38</strain>
    </source>
</reference>
<comment type="caution">
    <text evidence="2">The sequence shown here is derived from an EMBL/GenBank/DDBJ whole genome shotgun (WGS) entry which is preliminary data.</text>
</comment>
<evidence type="ECO:0000259" key="1">
    <source>
        <dbReference type="PROSITE" id="PS51671"/>
    </source>
</evidence>
<dbReference type="AlphaFoldDB" id="A0A6L6YJ00"/>